<feature type="compositionally biased region" description="Polar residues" evidence="1">
    <location>
        <begin position="1"/>
        <end position="12"/>
    </location>
</feature>
<feature type="region of interest" description="Disordered" evidence="1">
    <location>
        <begin position="1"/>
        <end position="54"/>
    </location>
</feature>
<keyword evidence="3" id="KW-1185">Reference proteome</keyword>
<dbReference type="EMBL" id="JANIIK010000117">
    <property type="protein sequence ID" value="KAJ3586447.1"/>
    <property type="molecule type" value="Genomic_DNA"/>
</dbReference>
<proteinExistence type="predicted"/>
<feature type="non-terminal residue" evidence="2">
    <location>
        <position position="54"/>
    </location>
</feature>
<comment type="caution">
    <text evidence="2">The sequence shown here is derived from an EMBL/GenBank/DDBJ whole genome shotgun (WGS) entry which is preliminary data.</text>
</comment>
<accession>A0A9Q0DDT4</accession>
<feature type="non-terminal residue" evidence="2">
    <location>
        <position position="1"/>
    </location>
</feature>
<dbReference type="Proteomes" id="UP001148018">
    <property type="component" value="Unassembled WGS sequence"/>
</dbReference>
<name>A0A9Q0DDT4_9TELE</name>
<feature type="compositionally biased region" description="Polar residues" evidence="1">
    <location>
        <begin position="35"/>
        <end position="54"/>
    </location>
</feature>
<evidence type="ECO:0000256" key="1">
    <source>
        <dbReference type="SAM" id="MobiDB-lite"/>
    </source>
</evidence>
<sequence length="54" mass="5945">RRLRGSQRQSDVPSDDTPHGLIPEPESRAVKATPSRWSSQSTGPARNVFCSPQL</sequence>
<protein>
    <submittedName>
        <fullName evidence="2">Uncharacterized protein</fullName>
    </submittedName>
</protein>
<reference evidence="2" key="1">
    <citation type="submission" date="2022-07" db="EMBL/GenBank/DDBJ databases">
        <title>Chromosome-level genome of Muraenolepis orangiensis.</title>
        <authorList>
            <person name="Kim J."/>
        </authorList>
    </citation>
    <scope>NUCLEOTIDE SEQUENCE</scope>
    <source>
        <strain evidence="2">KU_S4_2022</strain>
        <tissue evidence="2">Muscle</tissue>
    </source>
</reference>
<evidence type="ECO:0000313" key="2">
    <source>
        <dbReference type="EMBL" id="KAJ3586447.1"/>
    </source>
</evidence>
<gene>
    <name evidence="2" type="ORF">NHX12_012845</name>
</gene>
<dbReference type="AlphaFoldDB" id="A0A9Q0DDT4"/>
<evidence type="ECO:0000313" key="3">
    <source>
        <dbReference type="Proteomes" id="UP001148018"/>
    </source>
</evidence>
<organism evidence="2 3">
    <name type="scientific">Muraenolepis orangiensis</name>
    <name type="common">Patagonian moray cod</name>
    <dbReference type="NCBI Taxonomy" id="630683"/>
    <lineage>
        <taxon>Eukaryota</taxon>
        <taxon>Metazoa</taxon>
        <taxon>Chordata</taxon>
        <taxon>Craniata</taxon>
        <taxon>Vertebrata</taxon>
        <taxon>Euteleostomi</taxon>
        <taxon>Actinopterygii</taxon>
        <taxon>Neopterygii</taxon>
        <taxon>Teleostei</taxon>
        <taxon>Neoteleostei</taxon>
        <taxon>Acanthomorphata</taxon>
        <taxon>Zeiogadaria</taxon>
        <taxon>Gadariae</taxon>
        <taxon>Gadiformes</taxon>
        <taxon>Muraenolepidoidei</taxon>
        <taxon>Muraenolepididae</taxon>
        <taxon>Muraenolepis</taxon>
    </lineage>
</organism>